<name>A0A401YHR5_9ACTN</name>
<dbReference type="EMBL" id="BIFH01000015">
    <property type="protein sequence ID" value="GCD94141.1"/>
    <property type="molecule type" value="Genomic_DNA"/>
</dbReference>
<accession>A0A401YHR5</accession>
<gene>
    <name evidence="2" type="ORF">EHYA_01799</name>
</gene>
<dbReference type="Proteomes" id="UP000286931">
    <property type="component" value="Unassembled WGS sequence"/>
</dbReference>
<keyword evidence="3" id="KW-1185">Reference proteome</keyword>
<feature type="compositionally biased region" description="Basic and acidic residues" evidence="1">
    <location>
        <begin position="1"/>
        <end position="10"/>
    </location>
</feature>
<feature type="region of interest" description="Disordered" evidence="1">
    <location>
        <begin position="1"/>
        <end position="76"/>
    </location>
</feature>
<sequence>MTRPVPERRHTGAMAEAEVRETNGSHEPGRHDRFGWDDLLPETSSDETDAGWGEHRSGADPADIRRFLDDKPPHHF</sequence>
<dbReference type="AlphaFoldDB" id="A0A401YHR5"/>
<protein>
    <submittedName>
        <fullName evidence="2">Uncharacterized protein</fullName>
    </submittedName>
</protein>
<evidence type="ECO:0000313" key="2">
    <source>
        <dbReference type="EMBL" id="GCD94141.1"/>
    </source>
</evidence>
<proteinExistence type="predicted"/>
<evidence type="ECO:0000256" key="1">
    <source>
        <dbReference type="SAM" id="MobiDB-lite"/>
    </source>
</evidence>
<comment type="caution">
    <text evidence="2">The sequence shown here is derived from an EMBL/GenBank/DDBJ whole genome shotgun (WGS) entry which is preliminary data.</text>
</comment>
<feature type="compositionally biased region" description="Basic and acidic residues" evidence="1">
    <location>
        <begin position="17"/>
        <end position="36"/>
    </location>
</feature>
<evidence type="ECO:0000313" key="3">
    <source>
        <dbReference type="Proteomes" id="UP000286931"/>
    </source>
</evidence>
<feature type="compositionally biased region" description="Basic and acidic residues" evidence="1">
    <location>
        <begin position="52"/>
        <end position="76"/>
    </location>
</feature>
<organism evidence="2 3">
    <name type="scientific">Embleya hyalina</name>
    <dbReference type="NCBI Taxonomy" id="516124"/>
    <lineage>
        <taxon>Bacteria</taxon>
        <taxon>Bacillati</taxon>
        <taxon>Actinomycetota</taxon>
        <taxon>Actinomycetes</taxon>
        <taxon>Kitasatosporales</taxon>
        <taxon>Streptomycetaceae</taxon>
        <taxon>Embleya</taxon>
    </lineage>
</organism>
<reference evidence="2 3" key="1">
    <citation type="submission" date="2018-12" db="EMBL/GenBank/DDBJ databases">
        <title>Draft genome sequence of Embleya hyalina NBRC 13850T.</title>
        <authorList>
            <person name="Komaki H."/>
            <person name="Hosoyama A."/>
            <person name="Kimura A."/>
            <person name="Ichikawa N."/>
            <person name="Tamura T."/>
        </authorList>
    </citation>
    <scope>NUCLEOTIDE SEQUENCE [LARGE SCALE GENOMIC DNA]</scope>
    <source>
        <strain evidence="2 3">NBRC 13850</strain>
    </source>
</reference>